<sequence length="369" mass="40722">MDFTTDTFREGFDALLAAAAAGAADLGEVLETSARVEDGDADSWLREWTAAGGVAWAEANRRQDARRYLHAATYYAAPLPLIGDTDGSVSETALWRRQRTCWERAVELFGGERIALPYERATLPGFFFRAAGAGRRPLVIVDHGGREATSQAWAREGAAAHARGYHWMTFDGPGRQAALVEQGLVLRPDWEAVMTPVLDALIARDDVDSTRIAAVGVEHAGYGVARALAFEHRFVAAVADPGVLDVSTLWTDALPARAHEALVAGAREHFNREMHLAGLFDPAANALLRGRGRWYGLVGRTPFDLYSRVREFRLDDELERITTPILVREDPDERRWPGQARTLFDRLPTGGHLLGAVDPFDWLDRILTP</sequence>
<accession>A0A660LDD3</accession>
<evidence type="ECO:0008006" key="5">
    <source>
        <dbReference type="Google" id="ProtNLM"/>
    </source>
</evidence>
<organism evidence="3 4">
    <name type="scientific">Solirubrobacter pauli</name>
    <dbReference type="NCBI Taxonomy" id="166793"/>
    <lineage>
        <taxon>Bacteria</taxon>
        <taxon>Bacillati</taxon>
        <taxon>Actinomycetota</taxon>
        <taxon>Thermoleophilia</taxon>
        <taxon>Solirubrobacterales</taxon>
        <taxon>Solirubrobacteraceae</taxon>
        <taxon>Solirubrobacter</taxon>
    </lineage>
</organism>
<evidence type="ECO:0000256" key="1">
    <source>
        <dbReference type="ARBA" id="ARBA00008645"/>
    </source>
</evidence>
<protein>
    <recommendedName>
        <fullName evidence="5">Alpha/beta hydrolase family protein DUF1100</fullName>
    </recommendedName>
</protein>
<dbReference type="Pfam" id="PF06500">
    <property type="entry name" value="FrsA-like"/>
    <property type="match status" value="1"/>
</dbReference>
<keyword evidence="2" id="KW-0378">Hydrolase</keyword>
<proteinExistence type="inferred from homology"/>
<dbReference type="AlphaFoldDB" id="A0A660LDD3"/>
<dbReference type="InterPro" id="IPR010520">
    <property type="entry name" value="FrsA-like"/>
</dbReference>
<dbReference type="Gene3D" id="1.20.1440.110">
    <property type="entry name" value="acylaminoacyl peptidase"/>
    <property type="match status" value="1"/>
</dbReference>
<dbReference type="InterPro" id="IPR050261">
    <property type="entry name" value="FrsA_esterase"/>
</dbReference>
<dbReference type="OrthoDB" id="9765647at2"/>
<keyword evidence="4" id="KW-1185">Reference proteome</keyword>
<gene>
    <name evidence="3" type="ORF">C8N24_2881</name>
</gene>
<reference evidence="3 4" key="1">
    <citation type="submission" date="2018-10" db="EMBL/GenBank/DDBJ databases">
        <title>Genomic Encyclopedia of Archaeal and Bacterial Type Strains, Phase II (KMG-II): from individual species to whole genera.</title>
        <authorList>
            <person name="Goeker M."/>
        </authorList>
    </citation>
    <scope>NUCLEOTIDE SEQUENCE [LARGE SCALE GENOMIC DNA]</scope>
    <source>
        <strain evidence="3 4">DSM 14954</strain>
    </source>
</reference>
<evidence type="ECO:0000256" key="2">
    <source>
        <dbReference type="ARBA" id="ARBA00022801"/>
    </source>
</evidence>
<comment type="caution">
    <text evidence="3">The sequence shown here is derived from an EMBL/GenBank/DDBJ whole genome shotgun (WGS) entry which is preliminary data.</text>
</comment>
<dbReference type="EMBL" id="RBIL01000001">
    <property type="protein sequence ID" value="RKQ93022.1"/>
    <property type="molecule type" value="Genomic_DNA"/>
</dbReference>
<dbReference type="RefSeq" id="WP_121250788.1">
    <property type="nucleotide sequence ID" value="NZ_RBIL01000001.1"/>
</dbReference>
<dbReference type="PANTHER" id="PTHR22946:SF12">
    <property type="entry name" value="CONIDIAL PIGMENT BIOSYNTHESIS PROTEIN AYG1 (AFU_ORTHOLOGUE AFUA_2G17550)"/>
    <property type="match status" value="1"/>
</dbReference>
<comment type="similarity">
    <text evidence="1">Belongs to the AB hydrolase superfamily.</text>
</comment>
<evidence type="ECO:0000313" key="4">
    <source>
        <dbReference type="Proteomes" id="UP000278962"/>
    </source>
</evidence>
<dbReference type="Gene3D" id="3.40.50.1820">
    <property type="entry name" value="alpha/beta hydrolase"/>
    <property type="match status" value="1"/>
</dbReference>
<dbReference type="InterPro" id="IPR029058">
    <property type="entry name" value="AB_hydrolase_fold"/>
</dbReference>
<evidence type="ECO:0000313" key="3">
    <source>
        <dbReference type="EMBL" id="RKQ93022.1"/>
    </source>
</evidence>
<dbReference type="SUPFAM" id="SSF53474">
    <property type="entry name" value="alpha/beta-Hydrolases"/>
    <property type="match status" value="1"/>
</dbReference>
<dbReference type="PANTHER" id="PTHR22946">
    <property type="entry name" value="DIENELACTONE HYDROLASE DOMAIN-CONTAINING PROTEIN-RELATED"/>
    <property type="match status" value="1"/>
</dbReference>
<dbReference type="Proteomes" id="UP000278962">
    <property type="component" value="Unassembled WGS sequence"/>
</dbReference>
<name>A0A660LDD3_9ACTN</name>